<dbReference type="InterPro" id="IPR050498">
    <property type="entry name" value="Ycf3"/>
</dbReference>
<dbReference type="SUPFAM" id="SSF48452">
    <property type="entry name" value="TPR-like"/>
    <property type="match status" value="1"/>
</dbReference>
<name>A0ABX4NAY0_9LEPT</name>
<dbReference type="PANTHER" id="PTHR44858">
    <property type="entry name" value="TETRATRICOPEPTIDE REPEAT PROTEIN 6"/>
    <property type="match status" value="1"/>
</dbReference>
<keyword evidence="1" id="KW-0677">Repeat</keyword>
<proteinExistence type="predicted"/>
<dbReference type="PROSITE" id="PS50293">
    <property type="entry name" value="TPR_REGION"/>
    <property type="match status" value="1"/>
</dbReference>
<sequence>MRKENDILQIVMNTKYYLLFLAVIFSLQCSFQKRTDETLSNSYEAIDMPEIYAQTLDYEKLSGSGIGIYFNPYRLNLRVPDNISEISSFNKTFLTDSYARLKTIPSFYMTQFTHEFAYQKDSQKIKIFFPKEFLSTLKGYAGREKEISTNVIFAFYNTFDKTNYLFLDGINDEFSEKSYKFHFYNTYMKKGMESNKAGQYSQAIQNFNKVISLEPENEFPYYNRGNSYNFLKMFDQAIESYSKAISIDPNFTLAYMNRALAYRDVQKYDNALVDINKAIELDPGFHDGYYNKGLILESLKKYNESYENFKKAYSLNKSNHDALIMGALSAYKKRDHKEAILLSNQYLKLYPKSGLGFYIRGLSTIAEGDKSRGCADLSKARSAGYEGDVCG</sequence>
<protein>
    <recommendedName>
        <fullName evidence="6">Tetratricopeptide repeat protein</fullName>
    </recommendedName>
</protein>
<feature type="repeat" description="TPR" evidence="3">
    <location>
        <begin position="252"/>
        <end position="285"/>
    </location>
</feature>
<feature type="repeat" description="TPR" evidence="3">
    <location>
        <begin position="184"/>
        <end position="217"/>
    </location>
</feature>
<dbReference type="Gene3D" id="1.25.40.10">
    <property type="entry name" value="Tetratricopeptide repeat domain"/>
    <property type="match status" value="2"/>
</dbReference>
<organism evidence="4 5">
    <name type="scientific">Leptospira kmetyi</name>
    <dbReference type="NCBI Taxonomy" id="408139"/>
    <lineage>
        <taxon>Bacteria</taxon>
        <taxon>Pseudomonadati</taxon>
        <taxon>Spirochaetota</taxon>
        <taxon>Spirochaetia</taxon>
        <taxon>Leptospirales</taxon>
        <taxon>Leptospiraceae</taxon>
        <taxon>Leptospira</taxon>
    </lineage>
</organism>
<evidence type="ECO:0000256" key="3">
    <source>
        <dbReference type="PROSITE-ProRule" id="PRU00339"/>
    </source>
</evidence>
<dbReference type="InterPro" id="IPR011990">
    <property type="entry name" value="TPR-like_helical_dom_sf"/>
</dbReference>
<evidence type="ECO:0000313" key="5">
    <source>
        <dbReference type="Proteomes" id="UP000231919"/>
    </source>
</evidence>
<accession>A0ABX4NAY0</accession>
<feature type="repeat" description="TPR" evidence="3">
    <location>
        <begin position="286"/>
        <end position="319"/>
    </location>
</feature>
<feature type="repeat" description="TPR" evidence="3">
    <location>
        <begin position="218"/>
        <end position="251"/>
    </location>
</feature>
<keyword evidence="2 3" id="KW-0802">TPR repeat</keyword>
<reference evidence="4 5" key="1">
    <citation type="submission" date="2017-07" db="EMBL/GenBank/DDBJ databases">
        <title>Leptospira spp. isolated from tropical soils.</title>
        <authorList>
            <person name="Thibeaux R."/>
            <person name="Iraola G."/>
            <person name="Ferres I."/>
            <person name="Bierque E."/>
            <person name="Girault D."/>
            <person name="Soupe-Gilbert M.-E."/>
            <person name="Picardeau M."/>
            <person name="Goarant C."/>
        </authorList>
    </citation>
    <scope>NUCLEOTIDE SEQUENCE [LARGE SCALE GENOMIC DNA]</scope>
    <source>
        <strain evidence="4 5">JW2-C-B1</strain>
    </source>
</reference>
<evidence type="ECO:0000313" key="4">
    <source>
        <dbReference type="EMBL" id="PJZ30474.1"/>
    </source>
</evidence>
<evidence type="ECO:0000256" key="1">
    <source>
        <dbReference type="ARBA" id="ARBA00022737"/>
    </source>
</evidence>
<dbReference type="PANTHER" id="PTHR44858:SF1">
    <property type="entry name" value="UDP-N-ACETYLGLUCOSAMINE--PEPTIDE N-ACETYLGLUCOSAMINYLTRANSFERASE SPINDLY-RELATED"/>
    <property type="match status" value="1"/>
</dbReference>
<dbReference type="PROSITE" id="PS50005">
    <property type="entry name" value="TPR"/>
    <property type="match status" value="4"/>
</dbReference>
<dbReference type="Pfam" id="PF00515">
    <property type="entry name" value="TPR_1"/>
    <property type="match status" value="2"/>
</dbReference>
<evidence type="ECO:0008006" key="6">
    <source>
        <dbReference type="Google" id="ProtNLM"/>
    </source>
</evidence>
<dbReference type="EMBL" id="NPDP01000010">
    <property type="protein sequence ID" value="PJZ30474.1"/>
    <property type="molecule type" value="Genomic_DNA"/>
</dbReference>
<dbReference type="Pfam" id="PF13174">
    <property type="entry name" value="TPR_6"/>
    <property type="match status" value="1"/>
</dbReference>
<comment type="caution">
    <text evidence="4">The sequence shown here is derived from an EMBL/GenBank/DDBJ whole genome shotgun (WGS) entry which is preliminary data.</text>
</comment>
<gene>
    <name evidence="4" type="ORF">CH378_07495</name>
</gene>
<dbReference type="SMART" id="SM00028">
    <property type="entry name" value="TPR"/>
    <property type="match status" value="4"/>
</dbReference>
<evidence type="ECO:0000256" key="2">
    <source>
        <dbReference type="ARBA" id="ARBA00022803"/>
    </source>
</evidence>
<dbReference type="Pfam" id="PF13181">
    <property type="entry name" value="TPR_8"/>
    <property type="match status" value="2"/>
</dbReference>
<keyword evidence="5" id="KW-1185">Reference proteome</keyword>
<dbReference type="Proteomes" id="UP000231919">
    <property type="component" value="Unassembled WGS sequence"/>
</dbReference>
<dbReference type="InterPro" id="IPR019734">
    <property type="entry name" value="TPR_rpt"/>
</dbReference>